<dbReference type="Proteomes" id="UP001150266">
    <property type="component" value="Unassembled WGS sequence"/>
</dbReference>
<keyword evidence="17" id="KW-1185">Reference proteome</keyword>
<name>A0A9W8ZWG5_9AGAR</name>
<feature type="domain" description="HhH-GPD" evidence="15">
    <location>
        <begin position="112"/>
        <end position="265"/>
    </location>
</feature>
<keyword evidence="7" id="KW-0479">Metal-binding</keyword>
<dbReference type="SUPFAM" id="SSF55811">
    <property type="entry name" value="Nudix"/>
    <property type="match status" value="1"/>
</dbReference>
<keyword evidence="8" id="KW-0227">DNA damage</keyword>
<dbReference type="SUPFAM" id="SSF48150">
    <property type="entry name" value="DNA-glycosylase"/>
    <property type="match status" value="1"/>
</dbReference>
<dbReference type="PROSITE" id="PS01155">
    <property type="entry name" value="ENDONUCLEASE_III_2"/>
    <property type="match status" value="1"/>
</dbReference>
<dbReference type="GO" id="GO:0000701">
    <property type="term" value="F:purine-specific mismatch base pair DNA N-glycosylase activity"/>
    <property type="evidence" value="ECO:0007669"/>
    <property type="project" value="UniProtKB-EC"/>
</dbReference>
<dbReference type="OrthoDB" id="10248838at2759"/>
<evidence type="ECO:0000256" key="6">
    <source>
        <dbReference type="ARBA" id="ARBA00022485"/>
    </source>
</evidence>
<comment type="caution">
    <text evidence="16">The sequence shown here is derived from an EMBL/GenBank/DDBJ whole genome shotgun (WGS) entry which is preliminary data.</text>
</comment>
<dbReference type="InterPro" id="IPR029119">
    <property type="entry name" value="MutY_C"/>
</dbReference>
<dbReference type="GO" id="GO:0046872">
    <property type="term" value="F:metal ion binding"/>
    <property type="evidence" value="ECO:0007669"/>
    <property type="project" value="UniProtKB-KW"/>
</dbReference>
<dbReference type="GO" id="GO:0032357">
    <property type="term" value="F:oxidized purine DNA binding"/>
    <property type="evidence" value="ECO:0007669"/>
    <property type="project" value="TreeGrafter"/>
</dbReference>
<dbReference type="InterPro" id="IPR003265">
    <property type="entry name" value="HhH-GPD_domain"/>
</dbReference>
<gene>
    <name evidence="16" type="ORF">J3R30DRAFT_3714264</name>
</gene>
<keyword evidence="11" id="KW-0411">Iron-sulfur</keyword>
<dbReference type="Pfam" id="PF14815">
    <property type="entry name" value="NUDIX_4"/>
    <property type="match status" value="1"/>
</dbReference>
<dbReference type="Gene3D" id="1.10.340.30">
    <property type="entry name" value="Hypothetical protein, domain 2"/>
    <property type="match status" value="1"/>
</dbReference>
<keyword evidence="10" id="KW-0408">Iron</keyword>
<evidence type="ECO:0000313" key="16">
    <source>
        <dbReference type="EMBL" id="KAJ4468804.1"/>
    </source>
</evidence>
<comment type="catalytic activity">
    <reaction evidence="1">
        <text>Hydrolyzes free adenine bases from 7,8-dihydro-8-oxoguanine:adenine mismatched double-stranded DNA, leaving an apurinic site.</text>
        <dbReference type="EC" id="3.2.2.31"/>
    </reaction>
</comment>
<evidence type="ECO:0000313" key="17">
    <source>
        <dbReference type="Proteomes" id="UP001150266"/>
    </source>
</evidence>
<dbReference type="InterPro" id="IPR044298">
    <property type="entry name" value="MIG/MutY"/>
</dbReference>
<evidence type="ECO:0000256" key="1">
    <source>
        <dbReference type="ARBA" id="ARBA00000843"/>
    </source>
</evidence>
<dbReference type="GO" id="GO:0005634">
    <property type="term" value="C:nucleus"/>
    <property type="evidence" value="ECO:0007669"/>
    <property type="project" value="TreeGrafter"/>
</dbReference>
<evidence type="ECO:0000256" key="2">
    <source>
        <dbReference type="ARBA" id="ARBA00001966"/>
    </source>
</evidence>
<dbReference type="Gene3D" id="1.10.1670.10">
    <property type="entry name" value="Helix-hairpin-Helix base-excision DNA repair enzymes (C-terminal)"/>
    <property type="match status" value="1"/>
</dbReference>
<dbReference type="SMART" id="SM00525">
    <property type="entry name" value="FES"/>
    <property type="match status" value="1"/>
</dbReference>
<dbReference type="Gene3D" id="3.90.79.10">
    <property type="entry name" value="Nucleoside Triphosphate Pyrophosphohydrolase"/>
    <property type="match status" value="1"/>
</dbReference>
<evidence type="ECO:0000256" key="4">
    <source>
        <dbReference type="ARBA" id="ARBA00012045"/>
    </source>
</evidence>
<comment type="cofactor">
    <cofactor evidence="2">
        <name>[4Fe-4S] cluster</name>
        <dbReference type="ChEBI" id="CHEBI:49883"/>
    </cofactor>
</comment>
<reference evidence="16" key="1">
    <citation type="submission" date="2022-08" db="EMBL/GenBank/DDBJ databases">
        <title>A Global Phylogenomic Analysis of the Shiitake Genus Lentinula.</title>
        <authorList>
            <consortium name="DOE Joint Genome Institute"/>
            <person name="Sierra-Patev S."/>
            <person name="Min B."/>
            <person name="Naranjo-Ortiz M."/>
            <person name="Looney B."/>
            <person name="Konkel Z."/>
            <person name="Slot J.C."/>
            <person name="Sakamoto Y."/>
            <person name="Steenwyk J.L."/>
            <person name="Rokas A."/>
            <person name="Carro J."/>
            <person name="Camarero S."/>
            <person name="Ferreira P."/>
            <person name="Molpeceres G."/>
            <person name="Ruiz-Duenas F.J."/>
            <person name="Serrano A."/>
            <person name="Henrissat B."/>
            <person name="Drula E."/>
            <person name="Hughes K.W."/>
            <person name="Mata J.L."/>
            <person name="Ishikawa N.K."/>
            <person name="Vargas-Isla R."/>
            <person name="Ushijima S."/>
            <person name="Smith C.A."/>
            <person name="Ahrendt S."/>
            <person name="Andreopoulos W."/>
            <person name="He G."/>
            <person name="Labutti K."/>
            <person name="Lipzen A."/>
            <person name="Ng V."/>
            <person name="Riley R."/>
            <person name="Sandor L."/>
            <person name="Barry K."/>
            <person name="Martinez A.T."/>
            <person name="Xiao Y."/>
            <person name="Gibbons J.G."/>
            <person name="Terashima K."/>
            <person name="Grigoriev I.V."/>
            <person name="Hibbett D.S."/>
        </authorList>
    </citation>
    <scope>NUCLEOTIDE SEQUENCE</scope>
    <source>
        <strain evidence="16">JLM2183</strain>
    </source>
</reference>
<comment type="similarity">
    <text evidence="3">Belongs to the Nth/MutY family.</text>
</comment>
<evidence type="ECO:0000256" key="3">
    <source>
        <dbReference type="ARBA" id="ARBA00008343"/>
    </source>
</evidence>
<keyword evidence="9" id="KW-0378">Hydrolase</keyword>
<dbReference type="InterPro" id="IPR003651">
    <property type="entry name" value="Endonuclease3_FeS-loop_motif"/>
</dbReference>
<sequence>MPKQKRAQSKTDDNKPKIHHRTKGDADARSSSKLQMFHRTNHKILKSNECEASTKESSDGIVNQVDPFVSGHPKSVHTVSSPSLIRQALLKWYATVNTNRGMPWRKPYNSDLGIQERAQRAYEVWVRFPTVAHLADSTVDEVNALWKGLGYYSRASRLLTAAQIVVRDYQGRLPDNAKTMEANIPGIGRYSAGAICSIAYGERVPVLDGNVHRLFSRFLALHAPPKSKATLDTLWAAATVMVEHEDDNVNHPGDVNQALIELGSTVCKIRDPTCGDCPLNAWCSAYNRIRKPLPDIEGLCTLCEPLTEEQSGVTAFPMKARKKKAREELDVVSVIEWRLVNDRRFLLVRRPDKGLLAGLYEFPATCMDSVPISNVSGPNVAQQQLLDVLEDSVAPFNEKPTRIFQRDYSVDSEYHIINVTPMGDVPHTFSHIQKTYRVQWVVIKGGSKPPQLKCGPELDREERHTSQNAFWASVSQVMNANIGTGVSKVWKLVLTTWEKESIRSI</sequence>
<evidence type="ECO:0000256" key="10">
    <source>
        <dbReference type="ARBA" id="ARBA00023004"/>
    </source>
</evidence>
<dbReference type="PANTHER" id="PTHR42944:SF1">
    <property type="entry name" value="ADENINE DNA GLYCOSYLASE"/>
    <property type="match status" value="1"/>
</dbReference>
<evidence type="ECO:0000256" key="11">
    <source>
        <dbReference type="ARBA" id="ARBA00023014"/>
    </source>
</evidence>
<evidence type="ECO:0000256" key="9">
    <source>
        <dbReference type="ARBA" id="ARBA00022801"/>
    </source>
</evidence>
<dbReference type="InterPro" id="IPR023170">
    <property type="entry name" value="HhH_base_excis_C"/>
</dbReference>
<accession>A0A9W8ZWG5</accession>
<dbReference type="CDD" id="cd00056">
    <property type="entry name" value="ENDO3c"/>
    <property type="match status" value="1"/>
</dbReference>
<dbReference type="GO" id="GO:0006285">
    <property type="term" value="P:base-excision repair, AP site formation"/>
    <property type="evidence" value="ECO:0007669"/>
    <property type="project" value="UniProtKB-ARBA"/>
</dbReference>
<proteinExistence type="inferred from homology"/>
<evidence type="ECO:0000256" key="8">
    <source>
        <dbReference type="ARBA" id="ARBA00022763"/>
    </source>
</evidence>
<dbReference type="EMBL" id="JAOTPV010000034">
    <property type="protein sequence ID" value="KAJ4468804.1"/>
    <property type="molecule type" value="Genomic_DNA"/>
</dbReference>
<protein>
    <recommendedName>
        <fullName evidence="5">Adenine DNA glycosylase</fullName>
        <ecNumber evidence="4">3.2.2.31</ecNumber>
    </recommendedName>
</protein>
<evidence type="ECO:0000256" key="7">
    <source>
        <dbReference type="ARBA" id="ARBA00022723"/>
    </source>
</evidence>
<dbReference type="GO" id="GO:0051539">
    <property type="term" value="F:4 iron, 4 sulfur cluster binding"/>
    <property type="evidence" value="ECO:0007669"/>
    <property type="project" value="UniProtKB-KW"/>
</dbReference>
<dbReference type="InterPro" id="IPR004036">
    <property type="entry name" value="Endonuclease-III-like_CS2"/>
</dbReference>
<organism evidence="16 17">
    <name type="scientific">Lentinula aciculospora</name>
    <dbReference type="NCBI Taxonomy" id="153920"/>
    <lineage>
        <taxon>Eukaryota</taxon>
        <taxon>Fungi</taxon>
        <taxon>Dikarya</taxon>
        <taxon>Basidiomycota</taxon>
        <taxon>Agaricomycotina</taxon>
        <taxon>Agaricomycetes</taxon>
        <taxon>Agaricomycetidae</taxon>
        <taxon>Agaricales</taxon>
        <taxon>Marasmiineae</taxon>
        <taxon>Omphalotaceae</taxon>
        <taxon>Lentinula</taxon>
    </lineage>
</organism>
<dbReference type="Pfam" id="PF00730">
    <property type="entry name" value="HhH-GPD"/>
    <property type="match status" value="1"/>
</dbReference>
<keyword evidence="13" id="KW-0326">Glycosidase</keyword>
<dbReference type="SMART" id="SM00478">
    <property type="entry name" value="ENDO3c"/>
    <property type="match status" value="1"/>
</dbReference>
<evidence type="ECO:0000256" key="14">
    <source>
        <dbReference type="SAM" id="MobiDB-lite"/>
    </source>
</evidence>
<dbReference type="GO" id="GO:0006298">
    <property type="term" value="P:mismatch repair"/>
    <property type="evidence" value="ECO:0007669"/>
    <property type="project" value="TreeGrafter"/>
</dbReference>
<evidence type="ECO:0000256" key="12">
    <source>
        <dbReference type="ARBA" id="ARBA00023204"/>
    </source>
</evidence>
<dbReference type="GO" id="GO:0035485">
    <property type="term" value="F:adenine/guanine mispair binding"/>
    <property type="evidence" value="ECO:0007669"/>
    <property type="project" value="TreeGrafter"/>
</dbReference>
<feature type="region of interest" description="Disordered" evidence="14">
    <location>
        <begin position="1"/>
        <end position="33"/>
    </location>
</feature>
<evidence type="ECO:0000259" key="15">
    <source>
        <dbReference type="SMART" id="SM00478"/>
    </source>
</evidence>
<dbReference type="GO" id="GO:0034039">
    <property type="term" value="F:8-oxo-7,8-dihydroguanine DNA N-glycosylase activity"/>
    <property type="evidence" value="ECO:0007669"/>
    <property type="project" value="TreeGrafter"/>
</dbReference>
<dbReference type="EC" id="3.2.2.31" evidence="4"/>
<dbReference type="AlphaFoldDB" id="A0A9W8ZWG5"/>
<keyword evidence="6" id="KW-0004">4Fe-4S</keyword>
<keyword evidence="12" id="KW-0234">DNA repair</keyword>
<evidence type="ECO:0000256" key="5">
    <source>
        <dbReference type="ARBA" id="ARBA00022023"/>
    </source>
</evidence>
<dbReference type="InterPro" id="IPR011257">
    <property type="entry name" value="DNA_glycosylase"/>
</dbReference>
<evidence type="ECO:0000256" key="13">
    <source>
        <dbReference type="ARBA" id="ARBA00023295"/>
    </source>
</evidence>
<dbReference type="PANTHER" id="PTHR42944">
    <property type="entry name" value="ADENINE DNA GLYCOSYLASE"/>
    <property type="match status" value="1"/>
</dbReference>
<dbReference type="InterPro" id="IPR015797">
    <property type="entry name" value="NUDIX_hydrolase-like_dom_sf"/>
</dbReference>